<protein>
    <submittedName>
        <fullName evidence="1">Uncharacterized protein</fullName>
    </submittedName>
</protein>
<proteinExistence type="predicted"/>
<keyword evidence="2" id="KW-1185">Reference proteome</keyword>
<name>A0A517MGS4_9BACT</name>
<dbReference type="Proteomes" id="UP000320672">
    <property type="component" value="Chromosome"/>
</dbReference>
<sequence length="110" mass="12663">MNFLSERRLAELLLYSFYNPLDGAPTAFIANRRSQRVRIFACFRLGNAWFCRSEATWTSFPLTAQGEYEKNRSVAIQKEVNVLDELGVEVTGLVDKIASERFERILLRGI</sequence>
<reference evidence="1 2" key="1">
    <citation type="submission" date="2019-02" db="EMBL/GenBank/DDBJ databases">
        <title>Deep-cultivation of Planctomycetes and their phenomic and genomic characterization uncovers novel biology.</title>
        <authorList>
            <person name="Wiegand S."/>
            <person name="Jogler M."/>
            <person name="Boedeker C."/>
            <person name="Pinto D."/>
            <person name="Vollmers J."/>
            <person name="Rivas-Marin E."/>
            <person name="Kohn T."/>
            <person name="Peeters S.H."/>
            <person name="Heuer A."/>
            <person name="Rast P."/>
            <person name="Oberbeckmann S."/>
            <person name="Bunk B."/>
            <person name="Jeske O."/>
            <person name="Meyerdierks A."/>
            <person name="Storesund J.E."/>
            <person name="Kallscheuer N."/>
            <person name="Luecker S."/>
            <person name="Lage O.M."/>
            <person name="Pohl T."/>
            <person name="Merkel B.J."/>
            <person name="Hornburger P."/>
            <person name="Mueller R.-W."/>
            <person name="Bruemmer F."/>
            <person name="Labrenz M."/>
            <person name="Spormann A.M."/>
            <person name="Op den Camp H."/>
            <person name="Overmann J."/>
            <person name="Amann R."/>
            <person name="Jetten M.S.M."/>
            <person name="Mascher T."/>
            <person name="Medema M.H."/>
            <person name="Devos D.P."/>
            <person name="Kaster A.-K."/>
            <person name="Ovreas L."/>
            <person name="Rohde M."/>
            <person name="Galperin M.Y."/>
            <person name="Jogler C."/>
        </authorList>
    </citation>
    <scope>NUCLEOTIDE SEQUENCE [LARGE SCALE GENOMIC DNA]</scope>
    <source>
        <strain evidence="1 2">FF011L</strain>
    </source>
</reference>
<organism evidence="1 2">
    <name type="scientific">Roseimaritima multifibrata</name>
    <dbReference type="NCBI Taxonomy" id="1930274"/>
    <lineage>
        <taxon>Bacteria</taxon>
        <taxon>Pseudomonadati</taxon>
        <taxon>Planctomycetota</taxon>
        <taxon>Planctomycetia</taxon>
        <taxon>Pirellulales</taxon>
        <taxon>Pirellulaceae</taxon>
        <taxon>Roseimaritima</taxon>
    </lineage>
</organism>
<evidence type="ECO:0000313" key="1">
    <source>
        <dbReference type="EMBL" id="QDS94092.1"/>
    </source>
</evidence>
<dbReference type="AlphaFoldDB" id="A0A517MGS4"/>
<dbReference type="RefSeq" id="WP_145352133.1">
    <property type="nucleotide sequence ID" value="NZ_CP036262.1"/>
</dbReference>
<evidence type="ECO:0000313" key="2">
    <source>
        <dbReference type="Proteomes" id="UP000320672"/>
    </source>
</evidence>
<accession>A0A517MGS4</accession>
<dbReference type="KEGG" id="rml:FF011L_28700"/>
<gene>
    <name evidence="1" type="ORF">FF011L_28700</name>
</gene>
<dbReference type="EMBL" id="CP036262">
    <property type="protein sequence ID" value="QDS94092.1"/>
    <property type="molecule type" value="Genomic_DNA"/>
</dbReference>